<reference evidence="2" key="1">
    <citation type="journal article" date="2019" name="Int. J. Syst. Evol. Microbiol.">
        <title>The Global Catalogue of Microorganisms (GCM) 10K type strain sequencing project: providing services to taxonomists for standard genome sequencing and annotation.</title>
        <authorList>
            <consortium name="The Broad Institute Genomics Platform"/>
            <consortium name="The Broad Institute Genome Sequencing Center for Infectious Disease"/>
            <person name="Wu L."/>
            <person name="Ma J."/>
        </authorList>
    </citation>
    <scope>NUCLEOTIDE SEQUENCE [LARGE SCALE GENOMIC DNA]</scope>
    <source>
        <strain evidence="2">CGMCC 1.15931</strain>
    </source>
</reference>
<dbReference type="EMBL" id="BMKG01000010">
    <property type="protein sequence ID" value="GGC03089.1"/>
    <property type="molecule type" value="Genomic_DNA"/>
</dbReference>
<gene>
    <name evidence="1" type="ORF">GCM10011572_26340</name>
</gene>
<proteinExistence type="predicted"/>
<evidence type="ECO:0000313" key="2">
    <source>
        <dbReference type="Proteomes" id="UP000622638"/>
    </source>
</evidence>
<protein>
    <submittedName>
        <fullName evidence="1">Uncharacterized protein</fullName>
    </submittedName>
</protein>
<dbReference type="Proteomes" id="UP000622638">
    <property type="component" value="Unassembled WGS sequence"/>
</dbReference>
<comment type="caution">
    <text evidence="1">The sequence shown here is derived from an EMBL/GenBank/DDBJ whole genome shotgun (WGS) entry which is preliminary data.</text>
</comment>
<name>A0ABQ1KKG1_9BURK</name>
<keyword evidence="2" id="KW-1185">Reference proteome</keyword>
<accession>A0ABQ1KKG1</accession>
<evidence type="ECO:0000313" key="1">
    <source>
        <dbReference type="EMBL" id="GGC03089.1"/>
    </source>
</evidence>
<sequence length="49" mass="5240">MQAQAAKDILAVLADGKDAKAQQASDFLARVALHDEIHDLPFAPGKYCS</sequence>
<organism evidence="1 2">
    <name type="scientific">Pseudoduganella buxea</name>
    <dbReference type="NCBI Taxonomy" id="1949069"/>
    <lineage>
        <taxon>Bacteria</taxon>
        <taxon>Pseudomonadati</taxon>
        <taxon>Pseudomonadota</taxon>
        <taxon>Betaproteobacteria</taxon>
        <taxon>Burkholderiales</taxon>
        <taxon>Oxalobacteraceae</taxon>
        <taxon>Telluria group</taxon>
        <taxon>Pseudoduganella</taxon>
    </lineage>
</organism>